<feature type="transmembrane region" description="Helical" evidence="6">
    <location>
        <begin position="192"/>
        <end position="211"/>
    </location>
</feature>
<dbReference type="PROSITE" id="PS50262">
    <property type="entry name" value="G_PROTEIN_RECEP_F1_2"/>
    <property type="match status" value="1"/>
</dbReference>
<feature type="transmembrane region" description="Helical" evidence="6">
    <location>
        <begin position="76"/>
        <end position="96"/>
    </location>
</feature>
<evidence type="ECO:0000313" key="8">
    <source>
        <dbReference type="EMBL" id="KAI1716220.1"/>
    </source>
</evidence>
<feature type="region of interest" description="Disordered" evidence="5">
    <location>
        <begin position="446"/>
        <end position="469"/>
    </location>
</feature>
<reference evidence="8" key="1">
    <citation type="submission" date="2022-01" db="EMBL/GenBank/DDBJ databases">
        <title>Genome Sequence Resource for Two Populations of Ditylenchus destructor, the Migratory Endoparasitic Phytonematode.</title>
        <authorList>
            <person name="Zhang H."/>
            <person name="Lin R."/>
            <person name="Xie B."/>
        </authorList>
    </citation>
    <scope>NUCLEOTIDE SEQUENCE</scope>
    <source>
        <strain evidence="8">BazhouSP</strain>
    </source>
</reference>
<evidence type="ECO:0000256" key="2">
    <source>
        <dbReference type="ARBA" id="ARBA00022692"/>
    </source>
</evidence>
<feature type="transmembrane region" description="Helical" evidence="6">
    <location>
        <begin position="150"/>
        <end position="171"/>
    </location>
</feature>
<evidence type="ECO:0000259" key="7">
    <source>
        <dbReference type="PROSITE" id="PS50262"/>
    </source>
</evidence>
<sequence>MQSQKTVQERLVQKCVDRFGVQSLGIGECYELLSSILQLEMSGIRPCSLPHTPPQTMHSSDFHSECGNVERQISSYAIPVLQVLCLFGNVLNLLVYRLPYFHGSSAVYFLRAKAIANLIFVESRVLEVIHAWMPTADANVEFLYWRSRPLIISIANISGTLSTWVTLFITIETAMCVISPFRFRQYCTRRTTMVLLICTFLASASLHLIFFSTHRVLPKLSLQTYFPKSPIAPHVPHYFRHHQARQNGTGSSEQINQACWFLGLSYSMQPIAALLTNQSYEKIYYWLQMLCSIVVPTLAMLVCSLLIITRFTIKELGEAFSQRRKCVIRMTCATTLCHLLFEGPALVTFGAVALKGASSHHHDSNICIINHANNLLSVFNATIPFFVFVGCNQQFRKMSLFYLSPYRFITQTGSERRKRKFSAMDESNRSVCPPVSVANGHPLLTPAESRRSQLRPPSKKSSFLELSNI</sequence>
<dbReference type="Proteomes" id="UP001201812">
    <property type="component" value="Unassembled WGS sequence"/>
</dbReference>
<evidence type="ECO:0000256" key="3">
    <source>
        <dbReference type="ARBA" id="ARBA00022989"/>
    </source>
</evidence>
<dbReference type="SUPFAM" id="SSF81321">
    <property type="entry name" value="Family A G protein-coupled receptor-like"/>
    <property type="match status" value="1"/>
</dbReference>
<organism evidence="8 9">
    <name type="scientific">Ditylenchus destructor</name>
    <dbReference type="NCBI Taxonomy" id="166010"/>
    <lineage>
        <taxon>Eukaryota</taxon>
        <taxon>Metazoa</taxon>
        <taxon>Ecdysozoa</taxon>
        <taxon>Nematoda</taxon>
        <taxon>Chromadorea</taxon>
        <taxon>Rhabditida</taxon>
        <taxon>Tylenchina</taxon>
        <taxon>Tylenchomorpha</taxon>
        <taxon>Sphaerularioidea</taxon>
        <taxon>Anguinidae</taxon>
        <taxon>Anguininae</taxon>
        <taxon>Ditylenchus</taxon>
    </lineage>
</organism>
<dbReference type="AlphaFoldDB" id="A0AAD4R4V9"/>
<dbReference type="PANTHER" id="PTHR46641">
    <property type="entry name" value="FMRFAMIDE RECEPTOR-RELATED"/>
    <property type="match status" value="1"/>
</dbReference>
<accession>A0AAD4R4V9</accession>
<feature type="transmembrane region" description="Helical" evidence="6">
    <location>
        <begin position="283"/>
        <end position="309"/>
    </location>
</feature>
<evidence type="ECO:0000256" key="1">
    <source>
        <dbReference type="ARBA" id="ARBA00004370"/>
    </source>
</evidence>
<evidence type="ECO:0000256" key="5">
    <source>
        <dbReference type="SAM" id="MobiDB-lite"/>
    </source>
</evidence>
<keyword evidence="4 6" id="KW-0472">Membrane</keyword>
<evidence type="ECO:0000256" key="4">
    <source>
        <dbReference type="ARBA" id="ARBA00023136"/>
    </source>
</evidence>
<keyword evidence="3 6" id="KW-1133">Transmembrane helix</keyword>
<name>A0AAD4R4V9_9BILA</name>
<protein>
    <recommendedName>
        <fullName evidence="7">G-protein coupled receptors family 1 profile domain-containing protein</fullName>
    </recommendedName>
</protein>
<keyword evidence="2 6" id="KW-0812">Transmembrane</keyword>
<comment type="subcellular location">
    <subcellularLocation>
        <location evidence="1">Membrane</location>
    </subcellularLocation>
</comment>
<dbReference type="Gene3D" id="1.20.1070.10">
    <property type="entry name" value="Rhodopsin 7-helix transmembrane proteins"/>
    <property type="match status" value="1"/>
</dbReference>
<feature type="compositionally biased region" description="Polar residues" evidence="5">
    <location>
        <begin position="459"/>
        <end position="469"/>
    </location>
</feature>
<gene>
    <name evidence="8" type="ORF">DdX_07255</name>
</gene>
<proteinExistence type="predicted"/>
<evidence type="ECO:0000313" key="9">
    <source>
        <dbReference type="Proteomes" id="UP001201812"/>
    </source>
</evidence>
<comment type="caution">
    <text evidence="8">The sequence shown here is derived from an EMBL/GenBank/DDBJ whole genome shotgun (WGS) entry which is preliminary data.</text>
</comment>
<dbReference type="InterPro" id="IPR017452">
    <property type="entry name" value="GPCR_Rhodpsn_7TM"/>
</dbReference>
<feature type="transmembrane region" description="Helical" evidence="6">
    <location>
        <begin position="330"/>
        <end position="354"/>
    </location>
</feature>
<feature type="domain" description="G-protein coupled receptors family 1 profile" evidence="7">
    <location>
        <begin position="88"/>
        <end position="388"/>
    </location>
</feature>
<dbReference type="GO" id="GO:0016020">
    <property type="term" value="C:membrane"/>
    <property type="evidence" value="ECO:0007669"/>
    <property type="project" value="UniProtKB-SubCell"/>
</dbReference>
<keyword evidence="9" id="KW-1185">Reference proteome</keyword>
<feature type="transmembrane region" description="Helical" evidence="6">
    <location>
        <begin position="374"/>
        <end position="391"/>
    </location>
</feature>
<dbReference type="PANTHER" id="PTHR46641:SF18">
    <property type="entry name" value="G-PROTEIN COUPLED RECEPTORS FAMILY 1 PROFILE DOMAIN-CONTAINING PROTEIN"/>
    <property type="match status" value="1"/>
</dbReference>
<dbReference type="InterPro" id="IPR052954">
    <property type="entry name" value="GPCR-Ligand_Int"/>
</dbReference>
<evidence type="ECO:0000256" key="6">
    <source>
        <dbReference type="SAM" id="Phobius"/>
    </source>
</evidence>
<dbReference type="EMBL" id="JAKKPZ010000010">
    <property type="protein sequence ID" value="KAI1716220.1"/>
    <property type="molecule type" value="Genomic_DNA"/>
</dbReference>